<dbReference type="PANTHER" id="PTHR30024">
    <property type="entry name" value="ALIPHATIC SULFONATES-BINDING PROTEIN-RELATED"/>
    <property type="match status" value="1"/>
</dbReference>
<keyword evidence="8" id="KW-0472">Membrane</keyword>
<evidence type="ECO:0000256" key="7">
    <source>
        <dbReference type="ARBA" id="ARBA00022729"/>
    </source>
</evidence>
<organism evidence="11">
    <name type="scientific">freshwater metagenome</name>
    <dbReference type="NCBI Taxonomy" id="449393"/>
    <lineage>
        <taxon>unclassified sequences</taxon>
        <taxon>metagenomes</taxon>
        <taxon>ecological metagenomes</taxon>
    </lineage>
</organism>
<dbReference type="InterPro" id="IPR044527">
    <property type="entry name" value="NrtA/CpmA_ABC-bd_dom"/>
</dbReference>
<keyword evidence="6" id="KW-0997">Cell inner membrane</keyword>
<evidence type="ECO:0000256" key="10">
    <source>
        <dbReference type="SAM" id="MobiDB-lite"/>
    </source>
</evidence>
<dbReference type="Pfam" id="PF13379">
    <property type="entry name" value="NMT1_2"/>
    <property type="match status" value="1"/>
</dbReference>
<evidence type="ECO:0000256" key="8">
    <source>
        <dbReference type="ARBA" id="ARBA00023136"/>
    </source>
</evidence>
<dbReference type="GO" id="GO:0042597">
    <property type="term" value="C:periplasmic space"/>
    <property type="evidence" value="ECO:0007669"/>
    <property type="project" value="UniProtKB-SubCell"/>
</dbReference>
<dbReference type="InterPro" id="IPR006311">
    <property type="entry name" value="TAT_signal"/>
</dbReference>
<reference evidence="11" key="1">
    <citation type="submission" date="2020-05" db="EMBL/GenBank/DDBJ databases">
        <authorList>
            <person name="Chiriac C."/>
            <person name="Salcher M."/>
            <person name="Ghai R."/>
            <person name="Kavagutti S V."/>
        </authorList>
    </citation>
    <scope>NUCLEOTIDE SEQUENCE</scope>
</reference>
<protein>
    <submittedName>
        <fullName evidence="11">Unannotated protein</fullName>
    </submittedName>
</protein>
<feature type="region of interest" description="Disordered" evidence="10">
    <location>
        <begin position="36"/>
        <end position="57"/>
    </location>
</feature>
<proteinExistence type="inferred from homology"/>
<evidence type="ECO:0000256" key="2">
    <source>
        <dbReference type="ARBA" id="ARBA00004418"/>
    </source>
</evidence>
<evidence type="ECO:0000256" key="9">
    <source>
        <dbReference type="ARBA" id="ARBA00024031"/>
    </source>
</evidence>
<gene>
    <name evidence="11" type="ORF">UFOPK2602_01347</name>
</gene>
<dbReference type="PROSITE" id="PS51318">
    <property type="entry name" value="TAT"/>
    <property type="match status" value="1"/>
</dbReference>
<name>A0A6J6QRJ1_9ZZZZ</name>
<dbReference type="GO" id="GO:0042626">
    <property type="term" value="F:ATPase-coupled transmembrane transporter activity"/>
    <property type="evidence" value="ECO:0007669"/>
    <property type="project" value="InterPro"/>
</dbReference>
<evidence type="ECO:0000256" key="1">
    <source>
        <dbReference type="ARBA" id="ARBA00004308"/>
    </source>
</evidence>
<keyword evidence="4" id="KW-0813">Transport</keyword>
<keyword evidence="7" id="KW-0732">Signal</keyword>
<dbReference type="GO" id="GO:0016020">
    <property type="term" value="C:membrane"/>
    <property type="evidence" value="ECO:0007669"/>
    <property type="project" value="InterPro"/>
</dbReference>
<evidence type="ECO:0000313" key="11">
    <source>
        <dbReference type="EMBL" id="CAB4714371.1"/>
    </source>
</evidence>
<dbReference type="SUPFAM" id="SSF53850">
    <property type="entry name" value="Periplasmic binding protein-like II"/>
    <property type="match status" value="1"/>
</dbReference>
<dbReference type="NCBIfam" id="TIGR01728">
    <property type="entry name" value="SsuA_fam"/>
    <property type="match status" value="1"/>
</dbReference>
<keyword evidence="5" id="KW-1003">Cell membrane</keyword>
<comment type="subcellular location">
    <subcellularLocation>
        <location evidence="1">Endomembrane system</location>
    </subcellularLocation>
    <subcellularLocation>
        <location evidence="2">Periplasm</location>
    </subcellularLocation>
</comment>
<dbReference type="PROSITE" id="PS51257">
    <property type="entry name" value="PROKAR_LIPOPROTEIN"/>
    <property type="match status" value="1"/>
</dbReference>
<dbReference type="InterPro" id="IPR010067">
    <property type="entry name" value="ABC_SsuA_sub-bd"/>
</dbReference>
<comment type="similarity">
    <text evidence="3">Belongs to the bacterial solute-binding protein SsuA/TauA family.</text>
</comment>
<dbReference type="EMBL" id="CAEZXX010000090">
    <property type="protein sequence ID" value="CAB4714371.1"/>
    <property type="molecule type" value="Genomic_DNA"/>
</dbReference>
<sequence>MFATSRRQFITAAALSGLVAMGSMALVGCGSDSDRAGSPSGATAPAETVPATSNESSSESVTLRLGYFANITHATALVGVQRGIFAEKLGPNVKLKPSVFKAGGDVVTALFADALDASYVGPNPAINGFIKSKGDALRIISGATSRGAFLVVRASINSPEDLKGAKIATPQLGNTQDVALRAWLKGQGLSADTSGGGDVSILPQENAATLDAFKSGQIDGAWVPEPWATRLIIDGGGKVLVDERDLWPNGQYVTTQLVVSTKFLNAHPDVVKRLIEGHVAANDFVNANPTDAQAAANAQIKAITGKTIAPAIIVAAWKNLTFTNDPIVGSLLKTAEEAEALGFIKSSDLTGIYDLSILNSVLSAAGKPTVSERP</sequence>
<accession>A0A6J6QRJ1</accession>
<dbReference type="AlphaFoldDB" id="A0A6J6QRJ1"/>
<dbReference type="PANTHER" id="PTHR30024:SF47">
    <property type="entry name" value="TAURINE-BINDING PERIPLASMIC PROTEIN"/>
    <property type="match status" value="1"/>
</dbReference>
<dbReference type="CDD" id="cd13553">
    <property type="entry name" value="PBP2_NrtA_CpmA_like"/>
    <property type="match status" value="1"/>
</dbReference>
<dbReference type="Gene3D" id="3.40.190.10">
    <property type="entry name" value="Periplasmic binding protein-like II"/>
    <property type="match status" value="2"/>
</dbReference>
<dbReference type="GO" id="GO:0012505">
    <property type="term" value="C:endomembrane system"/>
    <property type="evidence" value="ECO:0007669"/>
    <property type="project" value="UniProtKB-SubCell"/>
</dbReference>
<comment type="similarity">
    <text evidence="9">Belongs to the CmpA/NrtA family.</text>
</comment>
<evidence type="ECO:0000256" key="4">
    <source>
        <dbReference type="ARBA" id="ARBA00022448"/>
    </source>
</evidence>
<evidence type="ECO:0000256" key="5">
    <source>
        <dbReference type="ARBA" id="ARBA00022475"/>
    </source>
</evidence>
<evidence type="ECO:0000256" key="6">
    <source>
        <dbReference type="ARBA" id="ARBA00022519"/>
    </source>
</evidence>
<evidence type="ECO:0000256" key="3">
    <source>
        <dbReference type="ARBA" id="ARBA00010742"/>
    </source>
</evidence>